<dbReference type="Gramene" id="GBG67815">
    <property type="protein sequence ID" value="GBG67815"/>
    <property type="gene ID" value="CBR_g936"/>
</dbReference>
<reference evidence="1 2" key="1">
    <citation type="journal article" date="2018" name="Cell">
        <title>The Chara Genome: Secondary Complexity and Implications for Plant Terrestrialization.</title>
        <authorList>
            <person name="Nishiyama T."/>
            <person name="Sakayama H."/>
            <person name="Vries J.D."/>
            <person name="Buschmann H."/>
            <person name="Saint-Marcoux D."/>
            <person name="Ullrich K.K."/>
            <person name="Haas F.B."/>
            <person name="Vanderstraeten L."/>
            <person name="Becker D."/>
            <person name="Lang D."/>
            <person name="Vosolsobe S."/>
            <person name="Rombauts S."/>
            <person name="Wilhelmsson P.K.I."/>
            <person name="Janitza P."/>
            <person name="Kern R."/>
            <person name="Heyl A."/>
            <person name="Rumpler F."/>
            <person name="Villalobos L.I.A.C."/>
            <person name="Clay J.M."/>
            <person name="Skokan R."/>
            <person name="Toyoda A."/>
            <person name="Suzuki Y."/>
            <person name="Kagoshima H."/>
            <person name="Schijlen E."/>
            <person name="Tajeshwar N."/>
            <person name="Catarino B."/>
            <person name="Hetherington A.J."/>
            <person name="Saltykova A."/>
            <person name="Bonnot C."/>
            <person name="Breuninger H."/>
            <person name="Symeonidi A."/>
            <person name="Radhakrishnan G.V."/>
            <person name="Van Nieuwerburgh F."/>
            <person name="Deforce D."/>
            <person name="Chang C."/>
            <person name="Karol K.G."/>
            <person name="Hedrich R."/>
            <person name="Ulvskov P."/>
            <person name="Glockner G."/>
            <person name="Delwiche C.F."/>
            <person name="Petrasek J."/>
            <person name="Van de Peer Y."/>
            <person name="Friml J."/>
            <person name="Beilby M."/>
            <person name="Dolan L."/>
            <person name="Kohara Y."/>
            <person name="Sugano S."/>
            <person name="Fujiyama A."/>
            <person name="Delaux P.-M."/>
            <person name="Quint M."/>
            <person name="TheiBen G."/>
            <person name="Hagemann M."/>
            <person name="Harholt J."/>
            <person name="Dunand C."/>
            <person name="Zachgo S."/>
            <person name="Langdale J."/>
            <person name="Maumus F."/>
            <person name="Straeten D.V.D."/>
            <person name="Gould S.B."/>
            <person name="Rensing S.A."/>
        </authorList>
    </citation>
    <scope>NUCLEOTIDE SEQUENCE [LARGE SCALE GENOMIC DNA]</scope>
    <source>
        <strain evidence="1 2">S276</strain>
    </source>
</reference>
<evidence type="ECO:0000313" key="1">
    <source>
        <dbReference type="EMBL" id="GBG67815.1"/>
    </source>
</evidence>
<evidence type="ECO:0000313" key="2">
    <source>
        <dbReference type="Proteomes" id="UP000265515"/>
    </source>
</evidence>
<accession>A0A388KCN7</accession>
<gene>
    <name evidence="1" type="ORF">CBR_g936</name>
</gene>
<dbReference type="Proteomes" id="UP000265515">
    <property type="component" value="Unassembled WGS sequence"/>
</dbReference>
<sequence>MVREREGGKGECVWRRECGGGGAVCVKNLASLLVVSKLALSSPFFVSLDDVKTCVAFAFLVRYLLSDDEIRLANYRFWTAEH</sequence>
<name>A0A388KCN7_CHABU</name>
<dbReference type="AlphaFoldDB" id="A0A388KCN7"/>
<organism evidence="1 2">
    <name type="scientific">Chara braunii</name>
    <name type="common">Braun's stonewort</name>
    <dbReference type="NCBI Taxonomy" id="69332"/>
    <lineage>
        <taxon>Eukaryota</taxon>
        <taxon>Viridiplantae</taxon>
        <taxon>Streptophyta</taxon>
        <taxon>Charophyceae</taxon>
        <taxon>Charales</taxon>
        <taxon>Characeae</taxon>
        <taxon>Chara</taxon>
    </lineage>
</organism>
<keyword evidence="2" id="KW-1185">Reference proteome</keyword>
<proteinExistence type="predicted"/>
<dbReference type="EMBL" id="BFEA01000092">
    <property type="protein sequence ID" value="GBG67815.1"/>
    <property type="molecule type" value="Genomic_DNA"/>
</dbReference>
<comment type="caution">
    <text evidence="1">The sequence shown here is derived from an EMBL/GenBank/DDBJ whole genome shotgun (WGS) entry which is preliminary data.</text>
</comment>
<protein>
    <submittedName>
        <fullName evidence="1">Uncharacterized protein</fullName>
    </submittedName>
</protein>